<dbReference type="AlphaFoldDB" id="A0AAP0PBA9"/>
<name>A0AAP0PBA9_9MAGN</name>
<keyword evidence="2" id="KW-0812">Transmembrane</keyword>
<evidence type="ECO:0000256" key="1">
    <source>
        <dbReference type="SAM" id="MobiDB-lite"/>
    </source>
</evidence>
<evidence type="ECO:0000313" key="4">
    <source>
        <dbReference type="Proteomes" id="UP001417504"/>
    </source>
</evidence>
<keyword evidence="2" id="KW-1133">Transmembrane helix</keyword>
<keyword evidence="4" id="KW-1185">Reference proteome</keyword>
<evidence type="ECO:0000256" key="2">
    <source>
        <dbReference type="SAM" id="Phobius"/>
    </source>
</evidence>
<feature type="transmembrane region" description="Helical" evidence="2">
    <location>
        <begin position="20"/>
        <end position="40"/>
    </location>
</feature>
<organism evidence="3 4">
    <name type="scientific">Stephania japonica</name>
    <dbReference type="NCBI Taxonomy" id="461633"/>
    <lineage>
        <taxon>Eukaryota</taxon>
        <taxon>Viridiplantae</taxon>
        <taxon>Streptophyta</taxon>
        <taxon>Embryophyta</taxon>
        <taxon>Tracheophyta</taxon>
        <taxon>Spermatophyta</taxon>
        <taxon>Magnoliopsida</taxon>
        <taxon>Ranunculales</taxon>
        <taxon>Menispermaceae</taxon>
        <taxon>Menispermoideae</taxon>
        <taxon>Cissampelideae</taxon>
        <taxon>Stephania</taxon>
    </lineage>
</organism>
<evidence type="ECO:0000313" key="3">
    <source>
        <dbReference type="EMBL" id="KAK9137797.1"/>
    </source>
</evidence>
<accession>A0AAP0PBA9</accession>
<feature type="compositionally biased region" description="Basic and acidic residues" evidence="1">
    <location>
        <begin position="116"/>
        <end position="126"/>
    </location>
</feature>
<dbReference type="EMBL" id="JBBNAE010000003">
    <property type="protein sequence ID" value="KAK9137797.1"/>
    <property type="molecule type" value="Genomic_DNA"/>
</dbReference>
<feature type="region of interest" description="Disordered" evidence="1">
    <location>
        <begin position="97"/>
        <end position="128"/>
    </location>
</feature>
<dbReference type="Proteomes" id="UP001417504">
    <property type="component" value="Unassembled WGS sequence"/>
</dbReference>
<reference evidence="3 4" key="1">
    <citation type="submission" date="2024-01" db="EMBL/GenBank/DDBJ databases">
        <title>Genome assemblies of Stephania.</title>
        <authorList>
            <person name="Yang L."/>
        </authorList>
    </citation>
    <scope>NUCLEOTIDE SEQUENCE [LARGE SCALE GENOMIC DNA]</scope>
    <source>
        <strain evidence="3">QJT</strain>
        <tissue evidence="3">Leaf</tissue>
    </source>
</reference>
<keyword evidence="2" id="KW-0472">Membrane</keyword>
<comment type="caution">
    <text evidence="3">The sequence shown here is derived from an EMBL/GenBank/DDBJ whole genome shotgun (WGS) entry which is preliminary data.</text>
</comment>
<sequence>MLGGLCPSDVALVLRHCPGRASVLFLYAVILTTYCHIFFLRTHRAECSKGKEPYLGDFLLTTLVKLAKHRLRTCTGLGRAYLNALGIWGRHRFKHEERERGPRGSSMRKGSRLSRGSHEEEREPRGFVRRPRGESVNVKCETTLGFCNFVFI</sequence>
<protein>
    <submittedName>
        <fullName evidence="3">Uncharacterized protein</fullName>
    </submittedName>
</protein>
<proteinExistence type="predicted"/>
<gene>
    <name evidence="3" type="ORF">Sjap_008391</name>
</gene>